<dbReference type="SUPFAM" id="SSF55486">
    <property type="entry name" value="Metalloproteases ('zincins'), catalytic domain"/>
    <property type="match status" value="1"/>
</dbReference>
<comment type="caution">
    <text evidence="5">The sequence shown here is derived from an EMBL/GenBank/DDBJ whole genome shotgun (WGS) entry which is preliminary data.</text>
</comment>
<dbReference type="EMBL" id="JADBJN010000004">
    <property type="protein sequence ID" value="KAG5666540.1"/>
    <property type="molecule type" value="Genomic_DNA"/>
</dbReference>
<dbReference type="PANTHER" id="PTHR10127:SF814">
    <property type="entry name" value="MEPRIN A SUBUNIT BETA"/>
    <property type="match status" value="1"/>
</dbReference>
<keyword evidence="6" id="KW-1185">Reference proteome</keyword>
<dbReference type="PRINTS" id="PR00480">
    <property type="entry name" value="ASTACIN"/>
</dbReference>
<dbReference type="GO" id="GO:0004222">
    <property type="term" value="F:metalloendopeptidase activity"/>
    <property type="evidence" value="ECO:0007669"/>
    <property type="project" value="UniProtKB-UniRule"/>
</dbReference>
<evidence type="ECO:0000313" key="6">
    <source>
        <dbReference type="Proteomes" id="UP001107558"/>
    </source>
</evidence>
<feature type="domain" description="Peptidase M12A" evidence="4">
    <location>
        <begin position="33"/>
        <end position="239"/>
    </location>
</feature>
<feature type="compositionally biased region" description="Acidic residues" evidence="3">
    <location>
        <begin position="259"/>
        <end position="278"/>
    </location>
</feature>
<feature type="binding site" evidence="1">
    <location>
        <position position="140"/>
    </location>
    <ligand>
        <name>Zn(2+)</name>
        <dbReference type="ChEBI" id="CHEBI:29105"/>
        <note>catalytic</note>
    </ligand>
</feature>
<dbReference type="GO" id="GO:0008270">
    <property type="term" value="F:zinc ion binding"/>
    <property type="evidence" value="ECO:0007669"/>
    <property type="project" value="UniProtKB-UniRule"/>
</dbReference>
<evidence type="ECO:0000313" key="5">
    <source>
        <dbReference type="EMBL" id="KAG5666540.1"/>
    </source>
</evidence>
<keyword evidence="1 2" id="KW-0645">Protease</keyword>
<dbReference type="Pfam" id="PF01400">
    <property type="entry name" value="Astacin"/>
    <property type="match status" value="1"/>
</dbReference>
<dbReference type="PROSITE" id="PS51864">
    <property type="entry name" value="ASTACIN"/>
    <property type="match status" value="1"/>
</dbReference>
<name>A0A9J6B9R6_POLVA</name>
<keyword evidence="1 2" id="KW-0378">Hydrolase</keyword>
<evidence type="ECO:0000256" key="2">
    <source>
        <dbReference type="RuleBase" id="RU361183"/>
    </source>
</evidence>
<organism evidence="5 6">
    <name type="scientific">Polypedilum vanderplanki</name>
    <name type="common">Sleeping chironomid midge</name>
    <dbReference type="NCBI Taxonomy" id="319348"/>
    <lineage>
        <taxon>Eukaryota</taxon>
        <taxon>Metazoa</taxon>
        <taxon>Ecdysozoa</taxon>
        <taxon>Arthropoda</taxon>
        <taxon>Hexapoda</taxon>
        <taxon>Insecta</taxon>
        <taxon>Pterygota</taxon>
        <taxon>Neoptera</taxon>
        <taxon>Endopterygota</taxon>
        <taxon>Diptera</taxon>
        <taxon>Nematocera</taxon>
        <taxon>Chironomoidea</taxon>
        <taxon>Chironomidae</taxon>
        <taxon>Chironominae</taxon>
        <taxon>Polypedilum</taxon>
        <taxon>Polypedilum</taxon>
    </lineage>
</organism>
<feature type="active site" evidence="1">
    <location>
        <position position="137"/>
    </location>
</feature>
<keyword evidence="1 2" id="KW-0862">Zinc</keyword>
<accession>A0A9J6B9R6</accession>
<protein>
    <recommendedName>
        <fullName evidence="2">Metalloendopeptidase</fullName>
        <ecNumber evidence="2">3.4.24.-</ecNumber>
    </recommendedName>
</protein>
<feature type="binding site" evidence="1">
    <location>
        <position position="146"/>
    </location>
    <ligand>
        <name>Zn(2+)</name>
        <dbReference type="ChEBI" id="CHEBI:29105"/>
        <note>catalytic</note>
    </ligand>
</feature>
<reference evidence="5" key="1">
    <citation type="submission" date="2021-03" db="EMBL/GenBank/DDBJ databases">
        <title>Chromosome level genome of the anhydrobiotic midge Polypedilum vanderplanki.</title>
        <authorList>
            <person name="Yoshida Y."/>
            <person name="Kikawada T."/>
            <person name="Gusev O."/>
        </authorList>
    </citation>
    <scope>NUCLEOTIDE SEQUENCE</scope>
    <source>
        <strain evidence="5">NIAS01</strain>
        <tissue evidence="5">Whole body or cell culture</tissue>
    </source>
</reference>
<evidence type="ECO:0000259" key="4">
    <source>
        <dbReference type="PROSITE" id="PS51864"/>
    </source>
</evidence>
<dbReference type="Gene3D" id="3.40.390.10">
    <property type="entry name" value="Collagenase (Catalytic Domain)"/>
    <property type="match status" value="1"/>
</dbReference>
<evidence type="ECO:0000256" key="1">
    <source>
        <dbReference type="PROSITE-ProRule" id="PRU01211"/>
    </source>
</evidence>
<dbReference type="AlphaFoldDB" id="A0A9J6B9R6"/>
<sequence length="278" mass="32906">MMDYHEDHEEEYEDFYDEEILEDSEEYNDEGGTAILNTKSYWPKVGNFVIIPYYVNLKSGISKERKRRIEAALRRIASRTCIRFKKAKGHEKNFIEFISPDKNTCSSPVGMNPNKPNQIKLYNKRSGCFKIGTILHETIHSLGFGHMHKHTSRDKYVKIYLENIKEPRQKSYYLHSADAYTNFDTKYDFFSIMHYGPGSKEAPKMRPKRKYLFYAKYMGQRNRMSDGDVERINKMYQCDKKYWSGAPDDYNDVSISENESSESYEEEETEEEESDEDE</sequence>
<keyword evidence="1 2" id="KW-0479">Metal-binding</keyword>
<dbReference type="PANTHER" id="PTHR10127">
    <property type="entry name" value="DISCOIDIN, CUB, EGF, LAMININ , AND ZINC METALLOPROTEASE DOMAIN CONTAINING"/>
    <property type="match status" value="1"/>
</dbReference>
<dbReference type="SMART" id="SM00235">
    <property type="entry name" value="ZnMc"/>
    <property type="match status" value="1"/>
</dbReference>
<dbReference type="OrthoDB" id="291007at2759"/>
<dbReference type="InterPro" id="IPR006026">
    <property type="entry name" value="Peptidase_Metallo"/>
</dbReference>
<dbReference type="EC" id="3.4.24.-" evidence="2"/>
<gene>
    <name evidence="5" type="ORF">PVAND_014559</name>
</gene>
<dbReference type="GO" id="GO:0006508">
    <property type="term" value="P:proteolysis"/>
    <property type="evidence" value="ECO:0007669"/>
    <property type="project" value="UniProtKB-KW"/>
</dbReference>
<comment type="cofactor">
    <cofactor evidence="1 2">
        <name>Zn(2+)</name>
        <dbReference type="ChEBI" id="CHEBI:29105"/>
    </cofactor>
    <text evidence="1 2">Binds 1 zinc ion per subunit.</text>
</comment>
<feature type="region of interest" description="Disordered" evidence="3">
    <location>
        <begin position="242"/>
        <end position="278"/>
    </location>
</feature>
<dbReference type="InterPro" id="IPR024079">
    <property type="entry name" value="MetalloPept_cat_dom_sf"/>
</dbReference>
<proteinExistence type="predicted"/>
<evidence type="ECO:0000256" key="3">
    <source>
        <dbReference type="SAM" id="MobiDB-lite"/>
    </source>
</evidence>
<dbReference type="Proteomes" id="UP001107558">
    <property type="component" value="Chromosome 4"/>
</dbReference>
<feature type="binding site" evidence="1">
    <location>
        <position position="136"/>
    </location>
    <ligand>
        <name>Zn(2+)</name>
        <dbReference type="ChEBI" id="CHEBI:29105"/>
        <note>catalytic</note>
    </ligand>
</feature>
<keyword evidence="1 2" id="KW-0482">Metalloprotease</keyword>
<comment type="caution">
    <text evidence="1">Lacks conserved residue(s) required for the propagation of feature annotation.</text>
</comment>
<dbReference type="InterPro" id="IPR001506">
    <property type="entry name" value="Peptidase_M12A"/>
</dbReference>